<proteinExistence type="predicted"/>
<keyword evidence="2" id="KW-1185">Reference proteome</keyword>
<dbReference type="Proteomes" id="UP000033187">
    <property type="component" value="Chromosome 1"/>
</dbReference>
<evidence type="ECO:0000313" key="2">
    <source>
        <dbReference type="Proteomes" id="UP000033187"/>
    </source>
</evidence>
<dbReference type="KEGG" id="fiy:BN1229_v1_0870"/>
<gene>
    <name evidence="1" type="ORF">YBN1229_v1_0870</name>
</gene>
<reference evidence="2" key="1">
    <citation type="submission" date="2015-02" db="EMBL/GenBank/DDBJ databases">
        <authorList>
            <person name="Chooi Y.-H."/>
        </authorList>
    </citation>
    <scope>NUCLEOTIDE SEQUENCE [LARGE SCALE GENOMIC DNA]</scope>
    <source>
        <strain evidence="2">strain Y</strain>
    </source>
</reference>
<evidence type="ECO:0000313" key="1">
    <source>
        <dbReference type="EMBL" id="CPR16571.1"/>
    </source>
</evidence>
<organism evidence="1 2">
    <name type="scientific">Candidatus Filomicrobium marinum</name>
    <dbReference type="NCBI Taxonomy" id="1608628"/>
    <lineage>
        <taxon>Bacteria</taxon>
        <taxon>Pseudomonadati</taxon>
        <taxon>Pseudomonadota</taxon>
        <taxon>Alphaproteobacteria</taxon>
        <taxon>Hyphomicrobiales</taxon>
        <taxon>Hyphomicrobiaceae</taxon>
        <taxon>Filomicrobium</taxon>
    </lineage>
</organism>
<dbReference type="EMBL" id="LN829119">
    <property type="protein sequence ID" value="CPR16571.1"/>
    <property type="molecule type" value="Genomic_DNA"/>
</dbReference>
<dbReference type="AlphaFoldDB" id="A0A0D6JC37"/>
<sequence>MHTPHMRALTPESTNAFGNIFFSLDDTAFNYLAQNRTSTRFPTPLKFL</sequence>
<protein>
    <submittedName>
        <fullName evidence="1">Uncharacterized protein</fullName>
    </submittedName>
</protein>
<accession>A0A0D6JC37</accession>
<dbReference type="KEGG" id="fil:BN1229_v1_0865"/>
<name>A0A0D6JC37_9HYPH</name>